<feature type="compositionally biased region" description="Low complexity" evidence="9">
    <location>
        <begin position="457"/>
        <end position="476"/>
    </location>
</feature>
<keyword evidence="4" id="KW-0418">Kinase</keyword>
<dbReference type="InterPro" id="IPR011009">
    <property type="entry name" value="Kinase-like_dom_sf"/>
</dbReference>
<gene>
    <name evidence="11" type="ORF">GPECTOR_120g428</name>
</gene>
<evidence type="ECO:0000256" key="8">
    <source>
        <dbReference type="PIRSR" id="PIRSR630616-3"/>
    </source>
</evidence>
<feature type="region of interest" description="Disordered" evidence="9">
    <location>
        <begin position="88"/>
        <end position="122"/>
    </location>
</feature>
<dbReference type="InterPro" id="IPR008271">
    <property type="entry name" value="Ser/Thr_kinase_AS"/>
</dbReference>
<feature type="compositionally biased region" description="Low complexity" evidence="9">
    <location>
        <begin position="167"/>
        <end position="177"/>
    </location>
</feature>
<evidence type="ECO:0000256" key="5">
    <source>
        <dbReference type="ARBA" id="ARBA00022840"/>
    </source>
</evidence>
<organism evidence="11 12">
    <name type="scientific">Gonium pectorale</name>
    <name type="common">Green alga</name>
    <dbReference type="NCBI Taxonomy" id="33097"/>
    <lineage>
        <taxon>Eukaryota</taxon>
        <taxon>Viridiplantae</taxon>
        <taxon>Chlorophyta</taxon>
        <taxon>core chlorophytes</taxon>
        <taxon>Chlorophyceae</taxon>
        <taxon>CS clade</taxon>
        <taxon>Chlamydomonadales</taxon>
        <taxon>Volvocaceae</taxon>
        <taxon>Gonium</taxon>
    </lineage>
</organism>
<dbReference type="PROSITE" id="PS00108">
    <property type="entry name" value="PROTEIN_KINASE_ST"/>
    <property type="match status" value="1"/>
</dbReference>
<dbReference type="EMBL" id="LSYV01000120">
    <property type="protein sequence ID" value="KXZ42761.1"/>
    <property type="molecule type" value="Genomic_DNA"/>
</dbReference>
<dbReference type="SUPFAM" id="SSF56112">
    <property type="entry name" value="Protein kinase-like (PK-like)"/>
    <property type="match status" value="1"/>
</dbReference>
<evidence type="ECO:0000256" key="9">
    <source>
        <dbReference type="SAM" id="MobiDB-lite"/>
    </source>
</evidence>
<evidence type="ECO:0000256" key="4">
    <source>
        <dbReference type="ARBA" id="ARBA00022777"/>
    </source>
</evidence>
<evidence type="ECO:0000256" key="2">
    <source>
        <dbReference type="ARBA" id="ARBA00022679"/>
    </source>
</evidence>
<dbReference type="GO" id="GO:0005524">
    <property type="term" value="F:ATP binding"/>
    <property type="evidence" value="ECO:0007669"/>
    <property type="project" value="UniProtKB-KW"/>
</dbReference>
<dbReference type="AlphaFoldDB" id="A0A150FYS5"/>
<dbReference type="InterPro" id="IPR000719">
    <property type="entry name" value="Prot_kinase_dom"/>
</dbReference>
<evidence type="ECO:0000313" key="12">
    <source>
        <dbReference type="Proteomes" id="UP000075714"/>
    </source>
</evidence>
<dbReference type="STRING" id="33097.A0A150FYS5"/>
<feature type="compositionally biased region" description="Low complexity" evidence="9">
    <location>
        <begin position="317"/>
        <end position="340"/>
    </location>
</feature>
<keyword evidence="1" id="KW-0723">Serine/threonine-protein kinase</keyword>
<keyword evidence="12" id="KW-1185">Reference proteome</keyword>
<evidence type="ECO:0000256" key="3">
    <source>
        <dbReference type="ARBA" id="ARBA00022741"/>
    </source>
</evidence>
<protein>
    <recommendedName>
        <fullName evidence="10">Protein kinase domain-containing protein</fullName>
    </recommendedName>
</protein>
<feature type="active site" description="Proton acceptor" evidence="6">
    <location>
        <position position="638"/>
    </location>
</feature>
<keyword evidence="5 7" id="KW-0067">ATP-binding</keyword>
<evidence type="ECO:0000256" key="1">
    <source>
        <dbReference type="ARBA" id="ARBA00022527"/>
    </source>
</evidence>
<feature type="domain" description="Protein kinase" evidence="10">
    <location>
        <begin position="514"/>
        <end position="786"/>
    </location>
</feature>
<dbReference type="Gene3D" id="1.10.510.10">
    <property type="entry name" value="Transferase(Phosphotransferase) domain 1"/>
    <property type="match status" value="1"/>
</dbReference>
<feature type="cross-link" description="Glycyl lysine isopeptide (Lys-Gly) (interchain with G-Cter in SUMO2)" evidence="8">
    <location>
        <position position="640"/>
    </location>
</feature>
<reference evidence="12" key="1">
    <citation type="journal article" date="2016" name="Nat. Commun.">
        <title>The Gonium pectorale genome demonstrates co-option of cell cycle regulation during the evolution of multicellularity.</title>
        <authorList>
            <person name="Hanschen E.R."/>
            <person name="Marriage T.N."/>
            <person name="Ferris P.J."/>
            <person name="Hamaji T."/>
            <person name="Toyoda A."/>
            <person name="Fujiyama A."/>
            <person name="Neme R."/>
            <person name="Noguchi H."/>
            <person name="Minakuchi Y."/>
            <person name="Suzuki M."/>
            <person name="Kawai-Toyooka H."/>
            <person name="Smith D.R."/>
            <person name="Sparks H."/>
            <person name="Anderson J."/>
            <person name="Bakaric R."/>
            <person name="Luria V."/>
            <person name="Karger A."/>
            <person name="Kirschner M.W."/>
            <person name="Durand P.M."/>
            <person name="Michod R.E."/>
            <person name="Nozaki H."/>
            <person name="Olson B.J."/>
        </authorList>
    </citation>
    <scope>NUCLEOTIDE SEQUENCE [LARGE SCALE GENOMIC DNA]</scope>
    <source>
        <strain evidence="12">NIES-2863</strain>
    </source>
</reference>
<feature type="region of interest" description="Disordered" evidence="9">
    <location>
        <begin position="270"/>
        <end position="364"/>
    </location>
</feature>
<accession>A0A150FYS5</accession>
<feature type="binding site" evidence="7">
    <location>
        <position position="543"/>
    </location>
    <ligand>
        <name>ATP</name>
        <dbReference type="ChEBI" id="CHEBI:30616"/>
    </ligand>
</feature>
<feature type="region of interest" description="Disordered" evidence="9">
    <location>
        <begin position="167"/>
        <end position="210"/>
    </location>
</feature>
<evidence type="ECO:0000256" key="7">
    <source>
        <dbReference type="PIRSR" id="PIRSR630616-2"/>
    </source>
</evidence>
<comment type="caution">
    <text evidence="11">The sequence shown here is derived from an EMBL/GenBank/DDBJ whole genome shotgun (WGS) entry which is preliminary data.</text>
</comment>
<keyword evidence="2" id="KW-0808">Transferase</keyword>
<proteinExistence type="predicted"/>
<dbReference type="GO" id="GO:0004674">
    <property type="term" value="F:protein serine/threonine kinase activity"/>
    <property type="evidence" value="ECO:0007669"/>
    <property type="project" value="UniProtKB-KW"/>
</dbReference>
<evidence type="ECO:0000259" key="10">
    <source>
        <dbReference type="PROSITE" id="PS50011"/>
    </source>
</evidence>
<name>A0A150FYS5_GONPE</name>
<dbReference type="PROSITE" id="PS50011">
    <property type="entry name" value="PROTEIN_KINASE_DOM"/>
    <property type="match status" value="1"/>
</dbReference>
<evidence type="ECO:0000313" key="11">
    <source>
        <dbReference type="EMBL" id="KXZ42761.1"/>
    </source>
</evidence>
<feature type="region of interest" description="Disordered" evidence="9">
    <location>
        <begin position="446"/>
        <end position="480"/>
    </location>
</feature>
<dbReference type="PANTHER" id="PTHR24350">
    <property type="entry name" value="SERINE/THREONINE-PROTEIN KINASE IAL-RELATED"/>
    <property type="match status" value="1"/>
</dbReference>
<dbReference type="InterPro" id="IPR030616">
    <property type="entry name" value="Aur-like"/>
</dbReference>
<dbReference type="Pfam" id="PF00069">
    <property type="entry name" value="Pkinase"/>
    <property type="match status" value="1"/>
</dbReference>
<keyword evidence="3 7" id="KW-0547">Nucleotide-binding</keyword>
<dbReference type="FunFam" id="1.10.510.10:FF:000813">
    <property type="entry name" value="Aurora-like kinase"/>
    <property type="match status" value="1"/>
</dbReference>
<evidence type="ECO:0000256" key="6">
    <source>
        <dbReference type="PIRSR" id="PIRSR630616-1"/>
    </source>
</evidence>
<dbReference type="Proteomes" id="UP000075714">
    <property type="component" value="Unassembled WGS sequence"/>
</dbReference>
<dbReference type="OrthoDB" id="377346at2759"/>
<sequence>MPAASLSARESCGSQAQPYVGQPHARGLWVHDGSKSARQLEAVRTEAPGEPLPNVPSTATATTACNAASFFGAYGFWPIASSSTGRTALASPASCSAPTPSSASTSGTSTLPPSSSSSSCACLSPDGIPSADPAAAAGPSASVAASLTARARSSSLLLPLPPPPPLILTAAARGRTSGARERMQPPPGSAASPRGDVGGGGREGSLTGLKGWVSEPLCGHSARSLLLSAIPESEQSTPRSARAAAAAAAAVGGLRVHPSPANHPPLVATAAEEEEARGAGPDRASDAARRSGPHNTTPECRSAPAPGGGTSRHLSYGRTGSAPTAAATAAAPSTTRNAPAVEHSAERTEGGLESPGMTTAGGQQPLLRSLSSRLRSALVSQLTWLLSGLVSGPLPAGESQVPAGGAPGGQWQRLVCDEPQRQQHQCQAEEDGALDDQRRRRRLISAAGQAPPPLPPGRLTRTSSAPLARRAASGSFSPPPPFVPIPRPAANGLLFAWPELPPEMHRELWTCADFKLGRRLHRGYASEVYKATCLRSGHDVVLKAYALSSLTDFLTHQALREVRVHSGVEHPEVVQLLAVFKEDDFLVLVLEHVSGCSLEAARQQLGYRLSEAQAVGLVLRPLLRALAHLHERRIAHRDIKPDNLLFASDWRLKLCDFGVSVCLADERAVTRTGSQDYMAPEVLACPLKRSPADFKSDESQAYSLAVDVWSVGVLAYELLVGFPPFPGVLLASKPRPADGTGGGVARCPLVFPASVGPGARCFVEACLQLHPDDRPTAQELLQHPWILTALERTWAGTLYKGWLGPGAGLFGAW</sequence>
<feature type="binding site" evidence="7">
    <location>
        <position position="656"/>
    </location>
    <ligand>
        <name>ATP</name>
        <dbReference type="ChEBI" id="CHEBI:30616"/>
    </ligand>
</feature>
<dbReference type="SMART" id="SM00220">
    <property type="entry name" value="S_TKc"/>
    <property type="match status" value="1"/>
</dbReference>